<keyword evidence="2" id="KW-1133">Transmembrane helix</keyword>
<dbReference type="HOGENOM" id="CLU_1809797_0_0_1"/>
<dbReference type="KEGG" id="ehx:EMIHUDRAFT_353783"/>
<organism evidence="3 4">
    <name type="scientific">Emiliania huxleyi (strain CCMP1516)</name>
    <dbReference type="NCBI Taxonomy" id="280463"/>
    <lineage>
        <taxon>Eukaryota</taxon>
        <taxon>Haptista</taxon>
        <taxon>Haptophyta</taxon>
        <taxon>Prymnesiophyceae</taxon>
        <taxon>Isochrysidales</taxon>
        <taxon>Noelaerhabdaceae</taxon>
        <taxon>Emiliania</taxon>
    </lineage>
</organism>
<protein>
    <submittedName>
        <fullName evidence="3">Uncharacterized protein</fullName>
    </submittedName>
</protein>
<dbReference type="EnsemblProtists" id="EOD27197">
    <property type="protein sequence ID" value="EOD27197"/>
    <property type="gene ID" value="EMIHUDRAFT_353783"/>
</dbReference>
<reference evidence="4" key="1">
    <citation type="journal article" date="2013" name="Nature">
        <title>Pan genome of the phytoplankton Emiliania underpins its global distribution.</title>
        <authorList>
            <person name="Read B.A."/>
            <person name="Kegel J."/>
            <person name="Klute M.J."/>
            <person name="Kuo A."/>
            <person name="Lefebvre S.C."/>
            <person name="Maumus F."/>
            <person name="Mayer C."/>
            <person name="Miller J."/>
            <person name="Monier A."/>
            <person name="Salamov A."/>
            <person name="Young J."/>
            <person name="Aguilar M."/>
            <person name="Claverie J.M."/>
            <person name="Frickenhaus S."/>
            <person name="Gonzalez K."/>
            <person name="Herman E.K."/>
            <person name="Lin Y.C."/>
            <person name="Napier J."/>
            <person name="Ogata H."/>
            <person name="Sarno A.F."/>
            <person name="Shmutz J."/>
            <person name="Schroeder D."/>
            <person name="de Vargas C."/>
            <person name="Verret F."/>
            <person name="von Dassow P."/>
            <person name="Valentin K."/>
            <person name="Van de Peer Y."/>
            <person name="Wheeler G."/>
            <person name="Dacks J.B."/>
            <person name="Delwiche C.F."/>
            <person name="Dyhrman S.T."/>
            <person name="Glockner G."/>
            <person name="John U."/>
            <person name="Richards T."/>
            <person name="Worden A.Z."/>
            <person name="Zhang X."/>
            <person name="Grigoriev I.V."/>
            <person name="Allen A.E."/>
            <person name="Bidle K."/>
            <person name="Borodovsky M."/>
            <person name="Bowler C."/>
            <person name="Brownlee C."/>
            <person name="Cock J.M."/>
            <person name="Elias M."/>
            <person name="Gladyshev V.N."/>
            <person name="Groth M."/>
            <person name="Guda C."/>
            <person name="Hadaegh A."/>
            <person name="Iglesias-Rodriguez M.D."/>
            <person name="Jenkins J."/>
            <person name="Jones B.M."/>
            <person name="Lawson T."/>
            <person name="Leese F."/>
            <person name="Lindquist E."/>
            <person name="Lobanov A."/>
            <person name="Lomsadze A."/>
            <person name="Malik S.B."/>
            <person name="Marsh M.E."/>
            <person name="Mackinder L."/>
            <person name="Mock T."/>
            <person name="Mueller-Roeber B."/>
            <person name="Pagarete A."/>
            <person name="Parker M."/>
            <person name="Probert I."/>
            <person name="Quesneville H."/>
            <person name="Raines C."/>
            <person name="Rensing S.A."/>
            <person name="Riano-Pachon D.M."/>
            <person name="Richier S."/>
            <person name="Rokitta S."/>
            <person name="Shiraiwa Y."/>
            <person name="Soanes D.M."/>
            <person name="van der Giezen M."/>
            <person name="Wahlund T.M."/>
            <person name="Williams B."/>
            <person name="Wilson W."/>
            <person name="Wolfe G."/>
            <person name="Wurch L.L."/>
        </authorList>
    </citation>
    <scope>NUCLEOTIDE SEQUENCE</scope>
</reference>
<keyword evidence="4" id="KW-1185">Reference proteome</keyword>
<feature type="transmembrane region" description="Helical" evidence="2">
    <location>
        <begin position="86"/>
        <end position="106"/>
    </location>
</feature>
<accession>A0A0D3JUL2</accession>
<reference evidence="3" key="2">
    <citation type="submission" date="2024-10" db="UniProtKB">
        <authorList>
            <consortium name="EnsemblProtists"/>
        </authorList>
    </citation>
    <scope>IDENTIFICATION</scope>
</reference>
<evidence type="ECO:0000256" key="1">
    <source>
        <dbReference type="SAM" id="MobiDB-lite"/>
    </source>
</evidence>
<dbReference type="Proteomes" id="UP000013827">
    <property type="component" value="Unassembled WGS sequence"/>
</dbReference>
<evidence type="ECO:0000256" key="2">
    <source>
        <dbReference type="SAM" id="Phobius"/>
    </source>
</evidence>
<evidence type="ECO:0000313" key="3">
    <source>
        <dbReference type="EnsemblProtists" id="EOD27197"/>
    </source>
</evidence>
<dbReference type="AlphaFoldDB" id="A0A0D3JUL2"/>
<dbReference type="GeneID" id="17272743"/>
<feature type="compositionally biased region" description="Low complexity" evidence="1">
    <location>
        <begin position="120"/>
        <end position="129"/>
    </location>
</feature>
<name>A0A0D3JUL2_EMIH1</name>
<dbReference type="RefSeq" id="XP_005779626.1">
    <property type="nucleotide sequence ID" value="XM_005779569.1"/>
</dbReference>
<keyword evidence="2" id="KW-0472">Membrane</keyword>
<sequence length="143" mass="15186">MPSADTFKKLFNMAGFFFAFQLAKHLNESRAPSNTTTPAAAPTGATIASPSAGGSLNLTSLLMNGLRQSKTQIASKLEWFTDYENIANPTTWLILIAWFAAGVLLGKFRNGTLFASRASTADTSAAAPAQEKRAKGSAKKKKA</sequence>
<keyword evidence="2" id="KW-0812">Transmembrane</keyword>
<dbReference type="PaxDb" id="2903-EOD27197"/>
<feature type="region of interest" description="Disordered" evidence="1">
    <location>
        <begin position="120"/>
        <end position="143"/>
    </location>
</feature>
<proteinExistence type="predicted"/>
<evidence type="ECO:0000313" key="4">
    <source>
        <dbReference type="Proteomes" id="UP000013827"/>
    </source>
</evidence>